<feature type="signal peptide" evidence="1">
    <location>
        <begin position="1"/>
        <end position="25"/>
    </location>
</feature>
<organism evidence="3 4">
    <name type="scientific">Streptomyces galbus</name>
    <dbReference type="NCBI Taxonomy" id="33898"/>
    <lineage>
        <taxon>Bacteria</taxon>
        <taxon>Bacillati</taxon>
        <taxon>Actinomycetota</taxon>
        <taxon>Actinomycetes</taxon>
        <taxon>Kitasatosporales</taxon>
        <taxon>Streptomycetaceae</taxon>
        <taxon>Streptomyces</taxon>
    </lineage>
</organism>
<dbReference type="Gene3D" id="2.60.40.710">
    <property type="entry name" value="Endoglucanase-like"/>
    <property type="match status" value="1"/>
</dbReference>
<gene>
    <name evidence="3" type="ORF">HF200_35115</name>
</gene>
<dbReference type="GO" id="GO:0016787">
    <property type="term" value="F:hydrolase activity"/>
    <property type="evidence" value="ECO:0007669"/>
    <property type="project" value="UniProtKB-KW"/>
</dbReference>
<evidence type="ECO:0000259" key="2">
    <source>
        <dbReference type="PROSITE" id="PS51172"/>
    </source>
</evidence>
<dbReference type="SUPFAM" id="SSF49384">
    <property type="entry name" value="Carbohydrate-binding domain"/>
    <property type="match status" value="1"/>
</dbReference>
<reference evidence="3 4" key="1">
    <citation type="submission" date="2020-04" db="EMBL/GenBank/DDBJ databases">
        <title>Genome sequence of Streptomyces galbus strain I339.</title>
        <authorList>
            <person name="Silva E.A.N."/>
            <person name="Merces M."/>
            <person name="Castelo Branco A.P.O.T."/>
            <person name="Vasconcelos P.C."/>
            <person name="Costa N.P."/>
            <person name="Marinho G.C.S."/>
            <person name="Oliveira C.J.B."/>
            <person name="Araujo D."/>
            <person name="Rodrigues Junior V.S."/>
            <person name="Almeida R."/>
            <person name="Silva Filho U.R."/>
            <person name="Andrade A.S.A."/>
            <person name="Cibulski S.P."/>
        </authorList>
    </citation>
    <scope>NUCLEOTIDE SEQUENCE [LARGE SCALE GENOMIC DNA]</scope>
    <source>
        <strain evidence="3 4">I339</strain>
    </source>
</reference>
<feature type="domain" description="CBM3" evidence="2">
    <location>
        <begin position="25"/>
        <end position="179"/>
    </location>
</feature>
<dbReference type="Proteomes" id="UP000744032">
    <property type="component" value="Unassembled WGS sequence"/>
</dbReference>
<evidence type="ECO:0000313" key="3">
    <source>
        <dbReference type="EMBL" id="NKQ29384.1"/>
    </source>
</evidence>
<dbReference type="SMART" id="SM01067">
    <property type="entry name" value="CBM_3"/>
    <property type="match status" value="1"/>
</dbReference>
<name>A0ABX1IUV7_STRGB</name>
<dbReference type="PROSITE" id="PS51172">
    <property type="entry name" value="CBM3"/>
    <property type="match status" value="1"/>
</dbReference>
<comment type="caution">
    <text evidence="3">The sequence shown here is derived from an EMBL/GenBank/DDBJ whole genome shotgun (WGS) entry which is preliminary data.</text>
</comment>
<dbReference type="InterPro" id="IPR036966">
    <property type="entry name" value="CBM3_sf"/>
</dbReference>
<feature type="chain" id="PRO_5045775198" evidence="1">
    <location>
        <begin position="26"/>
        <end position="182"/>
    </location>
</feature>
<dbReference type="InterPro" id="IPR008965">
    <property type="entry name" value="CBM2/CBM3_carb-bd_dom_sf"/>
</dbReference>
<proteinExistence type="predicted"/>
<protein>
    <submittedName>
        <fullName evidence="3">Hydrolase</fullName>
    </submittedName>
</protein>
<dbReference type="EMBL" id="JAAXMD010000784">
    <property type="protein sequence ID" value="NKQ29384.1"/>
    <property type="molecule type" value="Genomic_DNA"/>
</dbReference>
<evidence type="ECO:0000313" key="4">
    <source>
        <dbReference type="Proteomes" id="UP000744032"/>
    </source>
</evidence>
<keyword evidence="3" id="KW-0378">Hydrolase</keyword>
<dbReference type="InterPro" id="IPR001956">
    <property type="entry name" value="CBM3"/>
</dbReference>
<dbReference type="Pfam" id="PF00942">
    <property type="entry name" value="CBM_3"/>
    <property type="match status" value="1"/>
</dbReference>
<feature type="non-terminal residue" evidence="3">
    <location>
        <position position="182"/>
    </location>
</feature>
<dbReference type="RefSeq" id="WP_281730320.1">
    <property type="nucleotide sequence ID" value="NZ_JAAXMD010000784.1"/>
</dbReference>
<accession>A0ABX1IUV7</accession>
<keyword evidence="4" id="KW-1185">Reference proteome</keyword>
<keyword evidence="1" id="KW-0732">Signal</keyword>
<sequence length="182" mass="18991">MLLATAAVTALGAATLAALPATADAAGGLTVQYRTSATGATADQSEPWFKVKNTAGTALPLSEVKLRYYFKADSPTATYRFACSWATKGCANIAGTFGTLASPTDTADRYLEVGFTSGAGSLAPGTDTGDMQLRFYQSTWQPLRQSDDYSFDASRTAYGDWPKVTATRAGSLVWGTAPAGNT</sequence>
<evidence type="ECO:0000256" key="1">
    <source>
        <dbReference type="SAM" id="SignalP"/>
    </source>
</evidence>